<name>A0A9Q3EVG8_9BASI</name>
<dbReference type="SUPFAM" id="SSF56672">
    <property type="entry name" value="DNA/RNA polymerases"/>
    <property type="match status" value="1"/>
</dbReference>
<dbReference type="EMBL" id="AVOT02033816">
    <property type="protein sequence ID" value="MBW0527779.1"/>
    <property type="molecule type" value="Genomic_DNA"/>
</dbReference>
<gene>
    <name evidence="2" type="ORF">O181_067494</name>
</gene>
<dbReference type="OrthoDB" id="4779436at2759"/>
<proteinExistence type="predicted"/>
<reference evidence="2" key="1">
    <citation type="submission" date="2021-03" db="EMBL/GenBank/DDBJ databases">
        <title>Draft genome sequence of rust myrtle Austropuccinia psidii MF-1, a brazilian biotype.</title>
        <authorList>
            <person name="Quecine M.C."/>
            <person name="Pachon D.M.R."/>
            <person name="Bonatelli M.L."/>
            <person name="Correr F.H."/>
            <person name="Franceschini L.M."/>
            <person name="Leite T.F."/>
            <person name="Margarido G.R.A."/>
            <person name="Almeida C.A."/>
            <person name="Ferrarezi J.A."/>
            <person name="Labate C.A."/>
        </authorList>
    </citation>
    <scope>NUCLEOTIDE SEQUENCE</scope>
    <source>
        <strain evidence="2">MF-1</strain>
    </source>
</reference>
<sequence>MPIYGNFIALRVCGNVSKVHIPHEPWQKKPIPIPKSILPHFTKPIIERIRAGLYEKSTSSYTSPILCVGKSNGKLRIVHDLQELKEVTIKDDLSPPHIEEFVDAFSERACYGLGDIMGGYDERELDVTTRPLTPWKDATHKTTPRSHQLSSSIPSPNDLDTPRRNTRNCKNIS</sequence>
<dbReference type="Gene3D" id="3.10.10.10">
    <property type="entry name" value="HIV Type 1 Reverse Transcriptase, subunit A, domain 1"/>
    <property type="match status" value="1"/>
</dbReference>
<comment type="caution">
    <text evidence="2">The sequence shown here is derived from an EMBL/GenBank/DDBJ whole genome shotgun (WGS) entry which is preliminary data.</text>
</comment>
<evidence type="ECO:0000313" key="2">
    <source>
        <dbReference type="EMBL" id="MBW0527779.1"/>
    </source>
</evidence>
<accession>A0A9Q3EVG8</accession>
<dbReference type="InterPro" id="IPR043502">
    <property type="entry name" value="DNA/RNA_pol_sf"/>
</dbReference>
<organism evidence="2 3">
    <name type="scientific">Austropuccinia psidii MF-1</name>
    <dbReference type="NCBI Taxonomy" id="1389203"/>
    <lineage>
        <taxon>Eukaryota</taxon>
        <taxon>Fungi</taxon>
        <taxon>Dikarya</taxon>
        <taxon>Basidiomycota</taxon>
        <taxon>Pucciniomycotina</taxon>
        <taxon>Pucciniomycetes</taxon>
        <taxon>Pucciniales</taxon>
        <taxon>Sphaerophragmiaceae</taxon>
        <taxon>Austropuccinia</taxon>
    </lineage>
</organism>
<feature type="region of interest" description="Disordered" evidence="1">
    <location>
        <begin position="131"/>
        <end position="173"/>
    </location>
</feature>
<feature type="compositionally biased region" description="Polar residues" evidence="1">
    <location>
        <begin position="145"/>
        <end position="155"/>
    </location>
</feature>
<dbReference type="Gene3D" id="3.30.70.270">
    <property type="match status" value="1"/>
</dbReference>
<evidence type="ECO:0000313" key="3">
    <source>
        <dbReference type="Proteomes" id="UP000765509"/>
    </source>
</evidence>
<keyword evidence="3" id="KW-1185">Reference proteome</keyword>
<protein>
    <submittedName>
        <fullName evidence="2">Uncharacterized protein</fullName>
    </submittedName>
</protein>
<dbReference type="AlphaFoldDB" id="A0A9Q3EVG8"/>
<evidence type="ECO:0000256" key="1">
    <source>
        <dbReference type="SAM" id="MobiDB-lite"/>
    </source>
</evidence>
<dbReference type="Proteomes" id="UP000765509">
    <property type="component" value="Unassembled WGS sequence"/>
</dbReference>
<dbReference type="InterPro" id="IPR043128">
    <property type="entry name" value="Rev_trsase/Diguanyl_cyclase"/>
</dbReference>